<evidence type="ECO:0000313" key="2">
    <source>
        <dbReference type="EMBL" id="QMW24637.1"/>
    </source>
</evidence>
<proteinExistence type="predicted"/>
<dbReference type="EMBL" id="CP059851">
    <property type="protein sequence ID" value="QMW24637.1"/>
    <property type="molecule type" value="Genomic_DNA"/>
</dbReference>
<dbReference type="InterPro" id="IPR036388">
    <property type="entry name" value="WH-like_DNA-bd_sf"/>
</dbReference>
<organism evidence="2 3">
    <name type="scientific">Sandaracinobacteroides saxicola</name>
    <dbReference type="NCBI Taxonomy" id="2759707"/>
    <lineage>
        <taxon>Bacteria</taxon>
        <taxon>Pseudomonadati</taxon>
        <taxon>Pseudomonadota</taxon>
        <taxon>Alphaproteobacteria</taxon>
        <taxon>Sphingomonadales</taxon>
        <taxon>Sphingosinicellaceae</taxon>
        <taxon>Sandaracinobacteroides</taxon>
    </lineage>
</organism>
<dbReference type="PANTHER" id="PTHR42951:SF22">
    <property type="entry name" value="METALLO BETA-LACTAMASE SUPERFAMILY LIPOPROTEIN"/>
    <property type="match status" value="1"/>
</dbReference>
<dbReference type="InterPro" id="IPR050855">
    <property type="entry name" value="NDM-1-like"/>
</dbReference>
<keyword evidence="3" id="KW-1185">Reference proteome</keyword>
<sequence>MPLPFSLDHINLWLLDDGASWAVVDTGVALTALKDHWRSALAGPLAGKPVGRVIVTHYHPDHLGLAGWLCRKYGVPLEMARAEYLLARTLTSDVRPAWPEEAIAFYARAGWPDADVEPLRQQNWGNFGRAVHALPAGYTRLREGQILTIGGRQWRLIMGSGHSPEHACLYSESDRILIAGDQLLPRITSNVSVYPTEPLADPLGDWLDSIDHLRQIDADTLVLPAHNEPFTRAHTRLDQLAADHHRKLDALESFCTEPRTAHASFETLFRRPVQPGELQMATGEALAHLHWLERRNRLRRLPDKATDRFIRS</sequence>
<name>A0A7G5IMP5_9SPHN</name>
<dbReference type="Gene3D" id="1.10.10.10">
    <property type="entry name" value="Winged helix-like DNA-binding domain superfamily/Winged helix DNA-binding domain"/>
    <property type="match status" value="1"/>
</dbReference>
<accession>A0A7G5IMP5</accession>
<dbReference type="KEGG" id="sand:H3309_10890"/>
<dbReference type="InterPro" id="IPR048933">
    <property type="entry name" value="B_lactamase-like_C"/>
</dbReference>
<dbReference type="Proteomes" id="UP000515292">
    <property type="component" value="Chromosome"/>
</dbReference>
<reference evidence="2 3" key="1">
    <citation type="submission" date="2020-07" db="EMBL/GenBank/DDBJ databases">
        <title>Complete genome sequence for Sandaracinobacter sp. M6.</title>
        <authorList>
            <person name="Tang Y."/>
            <person name="Liu Q."/>
            <person name="Guo Z."/>
            <person name="Lei P."/>
            <person name="Huang B."/>
        </authorList>
    </citation>
    <scope>NUCLEOTIDE SEQUENCE [LARGE SCALE GENOMIC DNA]</scope>
    <source>
        <strain evidence="2 3">M6</strain>
    </source>
</reference>
<dbReference type="Pfam" id="PF00753">
    <property type="entry name" value="Lactamase_B"/>
    <property type="match status" value="1"/>
</dbReference>
<feature type="domain" description="Metallo-beta-lactamase" evidence="1">
    <location>
        <begin position="9"/>
        <end position="226"/>
    </location>
</feature>
<dbReference type="GO" id="GO:0016787">
    <property type="term" value="F:hydrolase activity"/>
    <property type="evidence" value="ECO:0007669"/>
    <property type="project" value="UniProtKB-KW"/>
</dbReference>
<evidence type="ECO:0000313" key="3">
    <source>
        <dbReference type="Proteomes" id="UP000515292"/>
    </source>
</evidence>
<dbReference type="PANTHER" id="PTHR42951">
    <property type="entry name" value="METALLO-BETA-LACTAMASE DOMAIN-CONTAINING"/>
    <property type="match status" value="1"/>
</dbReference>
<dbReference type="SUPFAM" id="SSF56281">
    <property type="entry name" value="Metallo-hydrolase/oxidoreductase"/>
    <property type="match status" value="1"/>
</dbReference>
<dbReference type="InterPro" id="IPR001279">
    <property type="entry name" value="Metallo-B-lactamas"/>
</dbReference>
<gene>
    <name evidence="2" type="ORF">H3309_10890</name>
</gene>
<dbReference type="AlphaFoldDB" id="A0A7G5IMP5"/>
<dbReference type="SMART" id="SM00849">
    <property type="entry name" value="Lactamase_B"/>
    <property type="match status" value="1"/>
</dbReference>
<evidence type="ECO:0000259" key="1">
    <source>
        <dbReference type="SMART" id="SM00849"/>
    </source>
</evidence>
<dbReference type="InterPro" id="IPR036866">
    <property type="entry name" value="RibonucZ/Hydroxyglut_hydro"/>
</dbReference>
<dbReference type="Pfam" id="PF21221">
    <property type="entry name" value="B_lactamase-like_C"/>
    <property type="match status" value="1"/>
</dbReference>
<protein>
    <submittedName>
        <fullName evidence="2">MBL fold metallo-hydrolase</fullName>
    </submittedName>
</protein>
<dbReference type="Gene3D" id="3.60.15.10">
    <property type="entry name" value="Ribonuclease Z/Hydroxyacylglutathione hydrolase-like"/>
    <property type="match status" value="1"/>
</dbReference>
<keyword evidence="2" id="KW-0378">Hydrolase</keyword>